<keyword evidence="1 4" id="KW-0378">Hydrolase</keyword>
<evidence type="ECO:0000259" key="3">
    <source>
        <dbReference type="SMART" id="SM00843"/>
    </source>
</evidence>
<evidence type="ECO:0000313" key="5">
    <source>
        <dbReference type="Proteomes" id="UP001179647"/>
    </source>
</evidence>
<dbReference type="RefSeq" id="WP_275469993.1">
    <property type="nucleotide sequence ID" value="NZ_CP110232.1"/>
</dbReference>
<dbReference type="Gene3D" id="1.10.10.10">
    <property type="entry name" value="Winged helix-like DNA-binding domain superfamily/Winged helix DNA-binding domain"/>
    <property type="match status" value="1"/>
</dbReference>
<dbReference type="PANTHER" id="PTHR30015">
    <property type="entry name" value="MRR RESTRICTION SYSTEM PROTEIN"/>
    <property type="match status" value="1"/>
</dbReference>
<dbReference type="SUPFAM" id="SSF52980">
    <property type="entry name" value="Restriction endonuclease-like"/>
    <property type="match status" value="1"/>
</dbReference>
<dbReference type="PANTHER" id="PTHR30015:SF6">
    <property type="entry name" value="SLL1429 PROTEIN"/>
    <property type="match status" value="1"/>
</dbReference>
<dbReference type="KEGG" id="vie:OL234_04670"/>
<dbReference type="InterPro" id="IPR011856">
    <property type="entry name" value="tRNA_endonuc-like_dom_sf"/>
</dbReference>
<dbReference type="InterPro" id="IPR036388">
    <property type="entry name" value="WH-like_DNA-bd_sf"/>
</dbReference>
<evidence type="ECO:0000256" key="2">
    <source>
        <dbReference type="SAM" id="Coils"/>
    </source>
</evidence>
<dbReference type="EMBL" id="CP110232">
    <property type="protein sequence ID" value="WEG74194.1"/>
    <property type="molecule type" value="Genomic_DNA"/>
</dbReference>
<dbReference type="InterPro" id="IPR011335">
    <property type="entry name" value="Restrct_endonuc-II-like"/>
</dbReference>
<dbReference type="Gene3D" id="3.40.1350.10">
    <property type="match status" value="1"/>
</dbReference>
<dbReference type="GO" id="GO:0015666">
    <property type="term" value="F:restriction endodeoxyribonuclease activity"/>
    <property type="evidence" value="ECO:0007669"/>
    <property type="project" value="TreeGrafter"/>
</dbReference>
<dbReference type="InterPro" id="IPR007560">
    <property type="entry name" value="Restrct_endonuc_IV_Mrr"/>
</dbReference>
<dbReference type="SMART" id="SM00843">
    <property type="entry name" value="Ftsk_gamma"/>
    <property type="match status" value="1"/>
</dbReference>
<feature type="domain" description="FtsK gamma" evidence="3">
    <location>
        <begin position="226"/>
        <end position="291"/>
    </location>
</feature>
<name>A0AAF0CWJ3_9ENTE</name>
<keyword evidence="2" id="KW-0175">Coiled coil</keyword>
<accession>A0AAF0CWJ3</accession>
<keyword evidence="4" id="KW-0255">Endonuclease</keyword>
<organism evidence="4 5">
    <name type="scientific">Vagococcus intermedius</name>
    <dbReference type="NCBI Taxonomy" id="2991418"/>
    <lineage>
        <taxon>Bacteria</taxon>
        <taxon>Bacillati</taxon>
        <taxon>Bacillota</taxon>
        <taxon>Bacilli</taxon>
        <taxon>Lactobacillales</taxon>
        <taxon>Enterococcaceae</taxon>
        <taxon>Vagococcus</taxon>
    </lineage>
</organism>
<keyword evidence="5" id="KW-1185">Reference proteome</keyword>
<sequence>MFLSRRQKYEEIKTQSLLQDKQKELAMLEYEIKQLRETKENLVEDIFNHQQLNDKLKRNIGFFKNYLHDIQHFLLATELKYIDSLNGLEFESFISDLLVKLGYTTRVTPASGDKGVDIIAEKSGYLFAVQCKHYSSSVDIKAVQECFTGTTIYDCDFGIVCTTNYFTAPAMAAAEKTNIELWDRDYLIELLKEAFVKVNVPDSILADDFFYTHDHDPSPLVVAKKNEELDSLYDDAVNLVIREGKANVSLLKKQLKIGYIRADRLLKTMESRGIVAYDDQTKQRKVIIKNNI</sequence>
<dbReference type="GO" id="GO:0009307">
    <property type="term" value="P:DNA restriction-modification system"/>
    <property type="evidence" value="ECO:0007669"/>
    <property type="project" value="InterPro"/>
</dbReference>
<feature type="coiled-coil region" evidence="2">
    <location>
        <begin position="18"/>
        <end position="59"/>
    </location>
</feature>
<dbReference type="AlphaFoldDB" id="A0AAF0CWJ3"/>
<evidence type="ECO:0000313" key="4">
    <source>
        <dbReference type="EMBL" id="WEG74194.1"/>
    </source>
</evidence>
<dbReference type="InterPro" id="IPR018541">
    <property type="entry name" value="Ftsk_gamma"/>
</dbReference>
<dbReference type="InterPro" id="IPR052906">
    <property type="entry name" value="Type_IV_Methyl-Rstrct_Enzyme"/>
</dbReference>
<dbReference type="Pfam" id="PF09397">
    <property type="entry name" value="FtsK_gamma"/>
    <property type="match status" value="1"/>
</dbReference>
<keyword evidence="4" id="KW-0540">Nuclease</keyword>
<evidence type="ECO:0000256" key="1">
    <source>
        <dbReference type="ARBA" id="ARBA00022801"/>
    </source>
</evidence>
<dbReference type="GO" id="GO:0003677">
    <property type="term" value="F:DNA binding"/>
    <property type="evidence" value="ECO:0007669"/>
    <property type="project" value="InterPro"/>
</dbReference>
<dbReference type="Proteomes" id="UP001179647">
    <property type="component" value="Chromosome"/>
</dbReference>
<dbReference type="InterPro" id="IPR036390">
    <property type="entry name" value="WH_DNA-bd_sf"/>
</dbReference>
<proteinExistence type="predicted"/>
<dbReference type="EC" id="3.1.21.-" evidence="4"/>
<reference evidence="4" key="1">
    <citation type="submission" date="2022-10" db="EMBL/GenBank/DDBJ databases">
        <title>Vagococcus sp. isolated from poultry meat.</title>
        <authorList>
            <person name="Johansson P."/>
            <person name="Bjorkroth J."/>
        </authorList>
    </citation>
    <scope>NUCLEOTIDE SEQUENCE</scope>
    <source>
        <strain evidence="4">STAA11</strain>
    </source>
</reference>
<dbReference type="SUPFAM" id="SSF46785">
    <property type="entry name" value="Winged helix' DNA-binding domain"/>
    <property type="match status" value="1"/>
</dbReference>
<dbReference type="Pfam" id="PF04471">
    <property type="entry name" value="Mrr_cat"/>
    <property type="match status" value="1"/>
</dbReference>
<gene>
    <name evidence="4" type="ORF">OL234_04670</name>
</gene>
<protein>
    <submittedName>
        <fullName evidence="4">Restriction endonuclease</fullName>
        <ecNumber evidence="4">3.1.21.-</ecNumber>
    </submittedName>
</protein>